<sequence>MLVALVSGRLRRRLSDRIGFHPSAWLLPAGMVSAAAIAGAVASGSSSQWYRGLDKPGYQPPPQVFPLVWTALYADIIVTTAAALQHDPPARRRGLRAALAVNMLLNSSWTWVFFRGHRLGTATAVAAALTVSSADLTVRTAAGSRRRWWLAAYPVWCAFATALSADLWERNRSESAAAELISDETARLGDE</sequence>
<evidence type="ECO:0000256" key="1">
    <source>
        <dbReference type="ARBA" id="ARBA00004141"/>
    </source>
</evidence>
<keyword evidence="8" id="KW-1185">Reference proteome</keyword>
<organism evidence="7 8">
    <name type="scientific">Nocardia aurantia</name>
    <dbReference type="NCBI Taxonomy" id="2585199"/>
    <lineage>
        <taxon>Bacteria</taxon>
        <taxon>Bacillati</taxon>
        <taxon>Actinomycetota</taxon>
        <taxon>Actinomycetes</taxon>
        <taxon>Mycobacteriales</taxon>
        <taxon>Nocardiaceae</taxon>
        <taxon>Nocardia</taxon>
    </lineage>
</organism>
<reference evidence="7 8" key="1">
    <citation type="submission" date="2019-10" db="EMBL/GenBank/DDBJ databases">
        <title>Nocardia macrotermitis sp. nov. and Nocardia aurantia sp. nov., isolated from the gut of fungus growing-termite Macrotermes natalensis.</title>
        <authorList>
            <person name="Benndorf R."/>
            <person name="Schwitalla J."/>
            <person name="Martin K."/>
            <person name="De Beer W."/>
            <person name="Kaster A.-K."/>
            <person name="Vollmers J."/>
            <person name="Poulsen M."/>
            <person name="Beemelmanns C."/>
        </authorList>
    </citation>
    <scope>NUCLEOTIDE SEQUENCE [LARGE SCALE GENOMIC DNA]</scope>
    <source>
        <strain evidence="7 8">RB56</strain>
    </source>
</reference>
<evidence type="ECO:0000256" key="5">
    <source>
        <dbReference type="ARBA" id="ARBA00023136"/>
    </source>
</evidence>
<dbReference type="PANTHER" id="PTHR10057:SF0">
    <property type="entry name" value="TRANSLOCATOR PROTEIN"/>
    <property type="match status" value="1"/>
</dbReference>
<name>A0A7K0DJN3_9NOCA</name>
<comment type="subcellular location">
    <subcellularLocation>
        <location evidence="1">Membrane</location>
        <topology evidence="1">Multi-pass membrane protein</topology>
    </subcellularLocation>
</comment>
<evidence type="ECO:0000256" key="2">
    <source>
        <dbReference type="ARBA" id="ARBA00007524"/>
    </source>
</evidence>
<keyword evidence="4 6" id="KW-1133">Transmembrane helix</keyword>
<evidence type="ECO:0008006" key="9">
    <source>
        <dbReference type="Google" id="ProtNLM"/>
    </source>
</evidence>
<dbReference type="InterPro" id="IPR038330">
    <property type="entry name" value="TspO/MBR-related_sf"/>
</dbReference>
<comment type="similarity">
    <text evidence="2">Belongs to the TspO/BZRP family.</text>
</comment>
<dbReference type="Pfam" id="PF03073">
    <property type="entry name" value="TspO_MBR"/>
    <property type="match status" value="1"/>
</dbReference>
<feature type="transmembrane region" description="Helical" evidence="6">
    <location>
        <begin position="20"/>
        <end position="44"/>
    </location>
</feature>
<feature type="transmembrane region" description="Helical" evidence="6">
    <location>
        <begin position="64"/>
        <end position="84"/>
    </location>
</feature>
<proteinExistence type="inferred from homology"/>
<evidence type="ECO:0000313" key="7">
    <source>
        <dbReference type="EMBL" id="MQY26020.1"/>
    </source>
</evidence>
<keyword evidence="5 6" id="KW-0472">Membrane</keyword>
<dbReference type="GO" id="GO:0033013">
    <property type="term" value="P:tetrapyrrole metabolic process"/>
    <property type="evidence" value="ECO:0007669"/>
    <property type="project" value="UniProtKB-ARBA"/>
</dbReference>
<protein>
    <recommendedName>
        <fullName evidence="9">Tryptophan-rich sensory protein</fullName>
    </recommendedName>
</protein>
<comment type="caution">
    <text evidence="7">The sequence shown here is derived from an EMBL/GenBank/DDBJ whole genome shotgun (WGS) entry which is preliminary data.</text>
</comment>
<dbReference type="PANTHER" id="PTHR10057">
    <property type="entry name" value="PERIPHERAL-TYPE BENZODIAZEPINE RECEPTOR"/>
    <property type="match status" value="1"/>
</dbReference>
<dbReference type="RefSeq" id="WP_406603448.1">
    <property type="nucleotide sequence ID" value="NZ_WEGI01000003.1"/>
</dbReference>
<gene>
    <name evidence="7" type="ORF">NRB56_15800</name>
</gene>
<dbReference type="GO" id="GO:0016020">
    <property type="term" value="C:membrane"/>
    <property type="evidence" value="ECO:0007669"/>
    <property type="project" value="UniProtKB-SubCell"/>
</dbReference>
<dbReference type="EMBL" id="WEGI01000003">
    <property type="protein sequence ID" value="MQY26020.1"/>
    <property type="molecule type" value="Genomic_DNA"/>
</dbReference>
<evidence type="ECO:0000256" key="6">
    <source>
        <dbReference type="SAM" id="Phobius"/>
    </source>
</evidence>
<keyword evidence="3 6" id="KW-0812">Transmembrane</keyword>
<dbReference type="InterPro" id="IPR004307">
    <property type="entry name" value="TspO_MBR"/>
</dbReference>
<evidence type="ECO:0000313" key="8">
    <source>
        <dbReference type="Proteomes" id="UP000431401"/>
    </source>
</evidence>
<dbReference type="Gene3D" id="1.20.1260.100">
    <property type="entry name" value="TspO/MBR protein"/>
    <property type="match status" value="1"/>
</dbReference>
<evidence type="ECO:0000256" key="3">
    <source>
        <dbReference type="ARBA" id="ARBA00022692"/>
    </source>
</evidence>
<accession>A0A7K0DJN3</accession>
<dbReference type="AlphaFoldDB" id="A0A7K0DJN3"/>
<evidence type="ECO:0000256" key="4">
    <source>
        <dbReference type="ARBA" id="ARBA00022989"/>
    </source>
</evidence>
<dbReference type="Proteomes" id="UP000431401">
    <property type="component" value="Unassembled WGS sequence"/>
</dbReference>
<dbReference type="CDD" id="cd15904">
    <property type="entry name" value="TSPO_MBR"/>
    <property type="match status" value="1"/>
</dbReference>